<name>A0A1Z5JYA9_FISSO</name>
<dbReference type="InParanoid" id="A0A1Z5JYA9"/>
<comment type="caution">
    <text evidence="1">The sequence shown here is derived from an EMBL/GenBank/DDBJ whole genome shotgun (WGS) entry which is preliminary data.</text>
</comment>
<evidence type="ECO:0000313" key="1">
    <source>
        <dbReference type="EMBL" id="GAX18852.1"/>
    </source>
</evidence>
<dbReference type="SUPFAM" id="SSF52047">
    <property type="entry name" value="RNI-like"/>
    <property type="match status" value="1"/>
</dbReference>
<organism evidence="1 2">
    <name type="scientific">Fistulifera solaris</name>
    <name type="common">Oleaginous diatom</name>
    <dbReference type="NCBI Taxonomy" id="1519565"/>
    <lineage>
        <taxon>Eukaryota</taxon>
        <taxon>Sar</taxon>
        <taxon>Stramenopiles</taxon>
        <taxon>Ochrophyta</taxon>
        <taxon>Bacillariophyta</taxon>
        <taxon>Bacillariophyceae</taxon>
        <taxon>Bacillariophycidae</taxon>
        <taxon>Naviculales</taxon>
        <taxon>Naviculaceae</taxon>
        <taxon>Fistulifera</taxon>
    </lineage>
</organism>
<gene>
    <name evidence="1" type="ORF">FisN_26Hu154</name>
</gene>
<dbReference type="EMBL" id="BDSP01000132">
    <property type="protein sequence ID" value="GAX18852.1"/>
    <property type="molecule type" value="Genomic_DNA"/>
</dbReference>
<dbReference type="Proteomes" id="UP000198406">
    <property type="component" value="Unassembled WGS sequence"/>
</dbReference>
<reference evidence="1 2" key="1">
    <citation type="journal article" date="2015" name="Plant Cell">
        <title>Oil accumulation by the oleaginous diatom Fistulifera solaris as revealed by the genome and transcriptome.</title>
        <authorList>
            <person name="Tanaka T."/>
            <person name="Maeda Y."/>
            <person name="Veluchamy A."/>
            <person name="Tanaka M."/>
            <person name="Abida H."/>
            <person name="Marechal E."/>
            <person name="Bowler C."/>
            <person name="Muto M."/>
            <person name="Sunaga Y."/>
            <person name="Tanaka M."/>
            <person name="Yoshino T."/>
            <person name="Taniguchi T."/>
            <person name="Fukuda Y."/>
            <person name="Nemoto M."/>
            <person name="Matsumoto M."/>
            <person name="Wong P.S."/>
            <person name="Aburatani S."/>
            <person name="Fujibuchi W."/>
        </authorList>
    </citation>
    <scope>NUCLEOTIDE SEQUENCE [LARGE SCALE GENOMIC DNA]</scope>
    <source>
        <strain evidence="1 2">JPCC DA0580</strain>
    </source>
</reference>
<dbReference type="AlphaFoldDB" id="A0A1Z5JYA9"/>
<protein>
    <submittedName>
        <fullName evidence="1">Uncharacterized protein</fullName>
    </submittedName>
</protein>
<sequence length="513" mass="57618">MTDSSADPSLLFGVIPNFLRKREQEPCWSQSGNELTFTLLRTPKNLQELNQYNHQIAIWRENETLTYVVPHGVDAWPSRIGRGLVFQFDTIGLQLYNAGKTDEAIAESAAFFLGLVQPTDKCCSLTAYSRRNMLDLSAAGPQCFSQFFEACSSSSTIDFQDIALSAEQSAVIAARPRATSIVLQDCTFSDQGTAFVSVLETRQSSFGSLNFPFTNALNENNLQRLFQIDAIEHLEIPLREASDDITRQFLAAKTNSLDFCLSAASLDTALTGDIDIKAEKLFIMIIDPAQHDTKLFAAEPVIAFLRRLADLRHLRELHISFKTWETVDLSKRIVEELIRVVLANESLEVLDLCVDEGRLDWDWHISTLLTGLRDHKGLRIVKLDVKDKELAFGPNFDRLRQLLSHNRNVVVMNFDDQIFTNGLMINAHYSLNRFYRGSVGLVAEPPSERLSLVATALLKNSRNDLQRSALLLSDHLDLLCESVQYSLVDADVDLGAYALKPSRQGRKRTRSLG</sequence>
<proteinExistence type="predicted"/>
<evidence type="ECO:0000313" key="2">
    <source>
        <dbReference type="Proteomes" id="UP000198406"/>
    </source>
</evidence>
<accession>A0A1Z5JYA9</accession>
<keyword evidence="2" id="KW-1185">Reference proteome</keyword>